<comment type="caution">
    <text evidence="1">The sequence shown here is derived from an EMBL/GenBank/DDBJ whole genome shotgun (WGS) entry which is preliminary data.</text>
</comment>
<dbReference type="EMBL" id="ASVY01000002">
    <property type="protein sequence ID" value="EOT62027.1"/>
    <property type="molecule type" value="Genomic_DNA"/>
</dbReference>
<dbReference type="OrthoDB" id="2185506at2"/>
<accession>R2T021</accession>
<dbReference type="eggNOG" id="ENOG503084H">
    <property type="taxonomic scope" value="Bacteria"/>
</dbReference>
<dbReference type="PATRIC" id="fig|1158608.3.peg.43"/>
<gene>
    <name evidence="2" type="ORF">I583_01027</name>
    <name evidence="1" type="ORF">UAW_00060</name>
</gene>
<reference evidence="1 3" key="1">
    <citation type="submission" date="2013-02" db="EMBL/GenBank/DDBJ databases">
        <title>The Genome Sequence of Enterococcus haemoperoxidus BAA-382.</title>
        <authorList>
            <consortium name="The Broad Institute Genome Sequencing Platform"/>
            <consortium name="The Broad Institute Genome Sequencing Center for Infectious Disease"/>
            <person name="Earl A.M."/>
            <person name="Gilmore M.S."/>
            <person name="Lebreton F."/>
            <person name="Walker B."/>
            <person name="Young S.K."/>
            <person name="Zeng Q."/>
            <person name="Gargeya S."/>
            <person name="Fitzgerald M."/>
            <person name="Haas B."/>
            <person name="Abouelleil A."/>
            <person name="Alvarado L."/>
            <person name="Arachchi H.M."/>
            <person name="Berlin A.M."/>
            <person name="Chapman S.B."/>
            <person name="Dewar J."/>
            <person name="Goldberg J."/>
            <person name="Griggs A."/>
            <person name="Gujja S."/>
            <person name="Hansen M."/>
            <person name="Howarth C."/>
            <person name="Imamovic A."/>
            <person name="Larimer J."/>
            <person name="McCowan C."/>
            <person name="Murphy C."/>
            <person name="Neiman D."/>
            <person name="Pearson M."/>
            <person name="Priest M."/>
            <person name="Roberts A."/>
            <person name="Saif S."/>
            <person name="Shea T."/>
            <person name="Sisk P."/>
            <person name="Sykes S."/>
            <person name="Wortman J."/>
            <person name="Nusbaum C."/>
            <person name="Birren B."/>
        </authorList>
    </citation>
    <scope>NUCLEOTIDE SEQUENCE [LARGE SCALE GENOMIC DNA]</scope>
    <source>
        <strain evidence="1 3">ATCC BAA-382</strain>
    </source>
</reference>
<dbReference type="EMBL" id="AJAR01000001">
    <property type="protein sequence ID" value="EOI00793.1"/>
    <property type="molecule type" value="Genomic_DNA"/>
</dbReference>
<dbReference type="Proteomes" id="UP000014197">
    <property type="component" value="Unassembled WGS sequence"/>
</dbReference>
<proteinExistence type="predicted"/>
<evidence type="ECO:0000313" key="2">
    <source>
        <dbReference type="EMBL" id="EOT62027.1"/>
    </source>
</evidence>
<name>R2T021_9ENTE</name>
<organism evidence="1 3">
    <name type="scientific">Enterococcus haemoperoxidus ATCC BAA-382</name>
    <dbReference type="NCBI Taxonomy" id="1158608"/>
    <lineage>
        <taxon>Bacteria</taxon>
        <taxon>Bacillati</taxon>
        <taxon>Bacillota</taxon>
        <taxon>Bacilli</taxon>
        <taxon>Lactobacillales</taxon>
        <taxon>Enterococcaceae</taxon>
        <taxon>Enterococcus</taxon>
    </lineage>
</organism>
<sequence length="110" mass="12648">MEQTVTKVTTSFHNTWLVDLKKDHFSEENEILFGDTLRLSIAKNDSYFFSEAIALTYNKEVLSKETPTASEIAFFNYMKTAQEKAFSKSLATKYNLEQYLVSTPSDEVIK</sequence>
<evidence type="ECO:0000313" key="4">
    <source>
        <dbReference type="Proteomes" id="UP000014197"/>
    </source>
</evidence>
<keyword evidence="4" id="KW-1185">Reference proteome</keyword>
<protein>
    <submittedName>
        <fullName evidence="1">Uncharacterized protein</fullName>
    </submittedName>
</protein>
<evidence type="ECO:0000313" key="3">
    <source>
        <dbReference type="Proteomes" id="UP000013858"/>
    </source>
</evidence>
<dbReference type="Proteomes" id="UP000013858">
    <property type="component" value="Unassembled WGS sequence"/>
</dbReference>
<reference evidence="2 4" key="2">
    <citation type="submission" date="2013-03" db="EMBL/GenBank/DDBJ databases">
        <title>The Genome Sequence of Enterococcus haemoperoxidus BAA-382 (PacBio/Illumina hybrid assembly).</title>
        <authorList>
            <consortium name="The Broad Institute Genomics Platform"/>
            <consortium name="The Broad Institute Genome Sequencing Center for Infectious Disease"/>
            <person name="Earl A."/>
            <person name="Russ C."/>
            <person name="Gilmore M."/>
            <person name="Surin D."/>
            <person name="Walker B."/>
            <person name="Young S."/>
            <person name="Zeng Q."/>
            <person name="Gargeya S."/>
            <person name="Fitzgerald M."/>
            <person name="Haas B."/>
            <person name="Abouelleil A."/>
            <person name="Allen A.W."/>
            <person name="Alvarado L."/>
            <person name="Arachchi H.M."/>
            <person name="Berlin A.M."/>
            <person name="Chapman S.B."/>
            <person name="Gainer-Dewar J."/>
            <person name="Goldberg J."/>
            <person name="Griggs A."/>
            <person name="Gujja S."/>
            <person name="Hansen M."/>
            <person name="Howarth C."/>
            <person name="Imamovic A."/>
            <person name="Ireland A."/>
            <person name="Larimer J."/>
            <person name="McCowan C."/>
            <person name="Murphy C."/>
            <person name="Pearson M."/>
            <person name="Poon T.W."/>
            <person name="Priest M."/>
            <person name="Roberts A."/>
            <person name="Saif S."/>
            <person name="Shea T."/>
            <person name="Sisk P."/>
            <person name="Sykes S."/>
            <person name="Wortman J."/>
            <person name="Nusbaum C."/>
            <person name="Birren B."/>
        </authorList>
    </citation>
    <scope>NUCLEOTIDE SEQUENCE [LARGE SCALE GENOMIC DNA]</scope>
    <source>
        <strain evidence="2 4">ATCC BAA-382</strain>
    </source>
</reference>
<evidence type="ECO:0000313" key="1">
    <source>
        <dbReference type="EMBL" id="EOI00793.1"/>
    </source>
</evidence>
<dbReference type="AlphaFoldDB" id="R2T021"/>
<dbReference type="RefSeq" id="WP_010760279.1">
    <property type="nucleotide sequence ID" value="NZ_KB946314.1"/>
</dbReference>